<feature type="transmembrane region" description="Helical" evidence="1">
    <location>
        <begin position="771"/>
        <end position="796"/>
    </location>
</feature>
<feature type="transmembrane region" description="Helical" evidence="1">
    <location>
        <begin position="802"/>
        <end position="823"/>
    </location>
</feature>
<feature type="chain" id="PRO_5035192527" description="Acyltransferase 3 domain-containing protein" evidence="2">
    <location>
        <begin position="33"/>
        <end position="909"/>
    </location>
</feature>
<feature type="transmembrane region" description="Helical" evidence="1">
    <location>
        <begin position="688"/>
        <end position="708"/>
    </location>
</feature>
<dbReference type="OrthoDB" id="118951at2759"/>
<comment type="caution">
    <text evidence="3">The sequence shown here is derived from an EMBL/GenBank/DDBJ whole genome shotgun (WGS) entry which is preliminary data.</text>
</comment>
<feature type="signal peptide" evidence="2">
    <location>
        <begin position="1"/>
        <end position="32"/>
    </location>
</feature>
<dbReference type="AlphaFoldDB" id="A0A8J8NZT0"/>
<feature type="transmembrane region" description="Helical" evidence="1">
    <location>
        <begin position="648"/>
        <end position="667"/>
    </location>
</feature>
<evidence type="ECO:0008006" key="5">
    <source>
        <dbReference type="Google" id="ProtNLM"/>
    </source>
</evidence>
<reference evidence="3" key="1">
    <citation type="submission" date="2019-06" db="EMBL/GenBank/DDBJ databases">
        <authorList>
            <person name="Zheng W."/>
        </authorList>
    </citation>
    <scope>NUCLEOTIDE SEQUENCE</scope>
    <source>
        <strain evidence="3">QDHG01</strain>
    </source>
</reference>
<dbReference type="PANTHER" id="PTHR11161:SF0">
    <property type="entry name" value="O-ACYLTRANSFERASE LIKE PROTEIN"/>
    <property type="match status" value="1"/>
</dbReference>
<keyword evidence="2" id="KW-0732">Signal</keyword>
<dbReference type="PANTHER" id="PTHR11161">
    <property type="entry name" value="O-ACYLTRANSFERASE"/>
    <property type="match status" value="1"/>
</dbReference>
<evidence type="ECO:0000256" key="1">
    <source>
        <dbReference type="SAM" id="Phobius"/>
    </source>
</evidence>
<keyword evidence="4" id="KW-1185">Reference proteome</keyword>
<name>A0A8J8NZT0_HALGN</name>
<evidence type="ECO:0000256" key="2">
    <source>
        <dbReference type="SAM" id="SignalP"/>
    </source>
</evidence>
<feature type="transmembrane region" description="Helical" evidence="1">
    <location>
        <begin position="728"/>
        <end position="750"/>
    </location>
</feature>
<dbReference type="EMBL" id="RRYP01002939">
    <property type="protein sequence ID" value="TNV84283.1"/>
    <property type="molecule type" value="Genomic_DNA"/>
</dbReference>
<evidence type="ECO:0000313" key="4">
    <source>
        <dbReference type="Proteomes" id="UP000785679"/>
    </source>
</evidence>
<feature type="transmembrane region" description="Helical" evidence="1">
    <location>
        <begin position="598"/>
        <end position="617"/>
    </location>
</feature>
<proteinExistence type="predicted"/>
<keyword evidence="1" id="KW-1133">Transmembrane helix</keyword>
<keyword evidence="1" id="KW-0472">Membrane</keyword>
<keyword evidence="1" id="KW-0812">Transmembrane</keyword>
<protein>
    <recommendedName>
        <fullName evidence="5">Acyltransferase 3 domain-containing protein</fullName>
    </recommendedName>
</protein>
<organism evidence="3 4">
    <name type="scientific">Halteria grandinella</name>
    <dbReference type="NCBI Taxonomy" id="5974"/>
    <lineage>
        <taxon>Eukaryota</taxon>
        <taxon>Sar</taxon>
        <taxon>Alveolata</taxon>
        <taxon>Ciliophora</taxon>
        <taxon>Intramacronucleata</taxon>
        <taxon>Spirotrichea</taxon>
        <taxon>Stichotrichia</taxon>
        <taxon>Sporadotrichida</taxon>
        <taxon>Halteriidae</taxon>
        <taxon>Halteria</taxon>
    </lineage>
</organism>
<feature type="transmembrane region" description="Helical" evidence="1">
    <location>
        <begin position="424"/>
        <end position="442"/>
    </location>
</feature>
<accession>A0A8J8NZT0</accession>
<evidence type="ECO:0000313" key="3">
    <source>
        <dbReference type="EMBL" id="TNV84283.1"/>
    </source>
</evidence>
<dbReference type="Proteomes" id="UP000785679">
    <property type="component" value="Unassembled WGS sequence"/>
</dbReference>
<sequence>MKESRPLLSIHTKFKTLLFATLFLTLFITATAHRPQQPAIRISSHLQALRGETNKVRHWKSATRLQELYQKYPQLLSNTTSPCIREYSAQLLNLTYYPYDLMTMYGGMFLDDLGSYHQCRNLGYADYGFVKANITQVNLYFYMGACLPQVCTNQDFQVMSNHVSDSLSAVIGAFLPQNNTVSSLVHPYTKIEIRLTKTDENMESWRNNTKVGFLILMAVAFPLLLVFGIFPTCYHASLKLRRMQQSVEKEDQMPYGAGADYLNNSADGLEQSLDASVVTGSNIGGFQNNINQTQHLMSTMGNSGDRAAGRLVTSGDIGNTMAMPQVQDRRYSRNPQMNRLNESTEVSNFRYQSGQVAGQDRGGHFSNTSAITAEEQSPVIKPLNKIQRTITRLSYISAFQSMKNSRRKIWDDPHLDAIEGYRSISFVMLMITSTTVYQYAAVKMVPWSILNLKDQLSFTLTMSLYQCTDVVLALGGFLAAYKIIQIYEANGNKLSFFDVIRIYVIKYLRVAPTLIIVFLFGWVIMPRLHDGPNWNMAQSLYKNCDRYWWAQFLMIGNLVPFWSELNAGCNYPAWIFLVDFQLFLLVPIYVILFKKKPVLGVLLQIFLIIADACLLAWMSKEYGFRACYLTTEGALLFAYVINKPYTKFVTHSVGVLTAFAYMEYLAYRKVESVEVRRGRHPVLHQLISRQWLCNLLSWLGVVMIFYSMTSAFDSFKYQAKIPWWSEQLYWATNRFILVAGSFMILFNILIGNNNLIGNILRSDYFRSFSKVTFPAGLVTGICALSALCGQEMGIYLVDQVSAAMGFGLFLVSLGLGFLIHIFIEYPIAALINHTLIPELSYGRMIKIHQMKLLRETTGKAMQQQALLQEDSYSETPGEMKDFKMMAVDAPQYNFNNRNQYSNKKQMELE</sequence>
<gene>
    <name evidence="3" type="ORF">FGO68_gene3501</name>
</gene>
<feature type="transmembrane region" description="Helical" evidence="1">
    <location>
        <begin position="574"/>
        <end position="592"/>
    </location>
</feature>
<feature type="transmembrane region" description="Helical" evidence="1">
    <location>
        <begin position="462"/>
        <end position="484"/>
    </location>
</feature>
<feature type="transmembrane region" description="Helical" evidence="1">
    <location>
        <begin position="211"/>
        <end position="234"/>
    </location>
</feature>
<dbReference type="InterPro" id="IPR052728">
    <property type="entry name" value="O2_lipid_transport_reg"/>
</dbReference>
<feature type="transmembrane region" description="Helical" evidence="1">
    <location>
        <begin position="504"/>
        <end position="526"/>
    </location>
</feature>